<keyword evidence="12" id="KW-1185">Reference proteome</keyword>
<accession>A0A2C9CML0</accession>
<evidence type="ECO:0000256" key="8">
    <source>
        <dbReference type="SAM" id="MobiDB-lite"/>
    </source>
</evidence>
<dbReference type="EC" id="2.7.13.3" evidence="2"/>
<protein>
    <recommendedName>
        <fullName evidence="2">histidine kinase</fullName>
        <ecNumber evidence="2">2.7.13.3</ecNumber>
    </recommendedName>
</protein>
<feature type="transmembrane region" description="Helical" evidence="9">
    <location>
        <begin position="276"/>
        <end position="302"/>
    </location>
</feature>
<feature type="domain" description="Signal transduction histidine kinase subgroup 2 dimerisation and phosphoacceptor" evidence="10">
    <location>
        <begin position="373"/>
        <end position="446"/>
    </location>
</feature>
<comment type="catalytic activity">
    <reaction evidence="1">
        <text>ATP + protein L-histidine = ADP + protein N-phospho-L-histidine.</text>
        <dbReference type="EC" id="2.7.13.3"/>
    </reaction>
</comment>
<evidence type="ECO:0000256" key="3">
    <source>
        <dbReference type="ARBA" id="ARBA00022553"/>
    </source>
</evidence>
<dbReference type="AlphaFoldDB" id="A0A2C9CML0"/>
<dbReference type="GO" id="GO:0005524">
    <property type="term" value="F:ATP binding"/>
    <property type="evidence" value="ECO:0007669"/>
    <property type="project" value="UniProtKB-KW"/>
</dbReference>
<evidence type="ECO:0000256" key="5">
    <source>
        <dbReference type="ARBA" id="ARBA00022741"/>
    </source>
</evidence>
<dbReference type="RefSeq" id="WP_097928325.1">
    <property type="nucleotide sequence ID" value="NZ_OCTN01000001.1"/>
</dbReference>
<evidence type="ECO:0000256" key="4">
    <source>
        <dbReference type="ARBA" id="ARBA00022679"/>
    </source>
</evidence>
<keyword evidence="3" id="KW-0597">Phosphoprotein</keyword>
<proteinExistence type="predicted"/>
<sequence length="593" mass="64959">MKRSRSSFFNRISLAWQIVILLSIALLPIGGLAVYEAVRANDRAKSLAASELLSAARIAAEGERLEVGEGFGAAAALGRNSYVYAGSMDECSGELLQFIDASPRYIFAGFIDASGQMNCSSRPGTVRDYSESPDHIAQAEHPHRTARVVESGNVTNRAVVVVLHPVIVGGEWRGSIVLSIPREVIRVFSAADEGIELNVALIDDRGRMLSRAVEDREQGWWLPVGLEEDFDATGGVVLFEGVDAFGSTRTYVRVPIVEDEVVGLFSRPEGMDANGALLSVLRAILLPGLVWGICIALAYFAMRRLVVTGIQRIQRSILAFKRGDRERAMRPIVGASGELEELSGSFVEMARAVDAGEQELSDLVEEKTVLLLEVYHRVKNNLQLIISIMNIQLRSAQDDRERVAIISLRERVMGLALVHQRLYETPSLTTVPADTLLREIVSNLTDISPGESRSTILSELDSFNLHPDQAVPFSLLVTEAMMNALNYSGQGKKDWRIDISLTIDADDMVDLKVTNTIPVEGQPEASEPYAGMGQPLIRAFVMQLAGNMSIDKTDDHYALEIKFKRSSLDEMGGQSIGMPGRTKAQQMAQASTR</sequence>
<reference evidence="12" key="1">
    <citation type="submission" date="2017-09" db="EMBL/GenBank/DDBJ databases">
        <authorList>
            <person name="Varghese N."/>
            <person name="Submissions S."/>
        </authorList>
    </citation>
    <scope>NUCLEOTIDE SEQUENCE [LARGE SCALE GENOMIC DNA]</scope>
    <source>
        <strain evidence="12">C7</strain>
    </source>
</reference>
<dbReference type="Gene3D" id="3.30.565.10">
    <property type="entry name" value="Histidine kinase-like ATPase, C-terminal domain"/>
    <property type="match status" value="1"/>
</dbReference>
<organism evidence="11 12">
    <name type="scientific">Pontivivens marinum</name>
    <dbReference type="NCBI Taxonomy" id="1690039"/>
    <lineage>
        <taxon>Bacteria</taxon>
        <taxon>Pseudomonadati</taxon>
        <taxon>Pseudomonadota</taxon>
        <taxon>Alphaproteobacteria</taxon>
        <taxon>Rhodobacterales</taxon>
        <taxon>Paracoccaceae</taxon>
        <taxon>Pontivivens</taxon>
    </lineage>
</organism>
<keyword evidence="4" id="KW-0808">Transferase</keyword>
<dbReference type="PANTHER" id="PTHR41523:SF8">
    <property type="entry name" value="ETHYLENE RESPONSE SENSOR PROTEIN"/>
    <property type="match status" value="1"/>
</dbReference>
<evidence type="ECO:0000256" key="6">
    <source>
        <dbReference type="ARBA" id="ARBA00022777"/>
    </source>
</evidence>
<feature type="region of interest" description="Disordered" evidence="8">
    <location>
        <begin position="570"/>
        <end position="593"/>
    </location>
</feature>
<keyword evidence="7" id="KW-0067">ATP-binding</keyword>
<gene>
    <name evidence="11" type="ORF">SAMN06273572_101609</name>
</gene>
<keyword evidence="9" id="KW-0812">Transmembrane</keyword>
<evidence type="ECO:0000259" key="10">
    <source>
        <dbReference type="Pfam" id="PF07568"/>
    </source>
</evidence>
<dbReference type="Pfam" id="PF07568">
    <property type="entry name" value="HisKA_2"/>
    <property type="match status" value="1"/>
</dbReference>
<dbReference type="InterPro" id="IPR011495">
    <property type="entry name" value="Sig_transdc_His_kin_sub2_dim/P"/>
</dbReference>
<evidence type="ECO:0000256" key="1">
    <source>
        <dbReference type="ARBA" id="ARBA00000085"/>
    </source>
</evidence>
<keyword evidence="6 11" id="KW-0418">Kinase</keyword>
<dbReference type="OrthoDB" id="9767435at2"/>
<dbReference type="Proteomes" id="UP000220034">
    <property type="component" value="Unassembled WGS sequence"/>
</dbReference>
<evidence type="ECO:0000256" key="9">
    <source>
        <dbReference type="SAM" id="Phobius"/>
    </source>
</evidence>
<keyword evidence="9" id="KW-1133">Transmembrane helix</keyword>
<dbReference type="GO" id="GO:0004673">
    <property type="term" value="F:protein histidine kinase activity"/>
    <property type="evidence" value="ECO:0007669"/>
    <property type="project" value="UniProtKB-EC"/>
</dbReference>
<dbReference type="EMBL" id="OCTN01000001">
    <property type="protein sequence ID" value="SOH92761.1"/>
    <property type="molecule type" value="Genomic_DNA"/>
</dbReference>
<feature type="transmembrane region" description="Helical" evidence="9">
    <location>
        <begin position="12"/>
        <end position="35"/>
    </location>
</feature>
<feature type="compositionally biased region" description="Polar residues" evidence="8">
    <location>
        <begin position="583"/>
        <end position="593"/>
    </location>
</feature>
<name>A0A2C9CML0_9RHOB</name>
<dbReference type="InterPro" id="IPR036890">
    <property type="entry name" value="HATPase_C_sf"/>
</dbReference>
<dbReference type="Gene3D" id="3.30.450.20">
    <property type="entry name" value="PAS domain"/>
    <property type="match status" value="1"/>
</dbReference>
<evidence type="ECO:0000256" key="7">
    <source>
        <dbReference type="ARBA" id="ARBA00022840"/>
    </source>
</evidence>
<keyword evidence="9" id="KW-0472">Membrane</keyword>
<dbReference type="PANTHER" id="PTHR41523">
    <property type="entry name" value="TWO-COMPONENT SYSTEM SENSOR PROTEIN"/>
    <property type="match status" value="1"/>
</dbReference>
<evidence type="ECO:0000256" key="2">
    <source>
        <dbReference type="ARBA" id="ARBA00012438"/>
    </source>
</evidence>
<evidence type="ECO:0000313" key="11">
    <source>
        <dbReference type="EMBL" id="SOH92761.1"/>
    </source>
</evidence>
<keyword evidence="5" id="KW-0547">Nucleotide-binding</keyword>
<evidence type="ECO:0000313" key="12">
    <source>
        <dbReference type="Proteomes" id="UP000220034"/>
    </source>
</evidence>